<keyword evidence="1" id="KW-0175">Coiled coil</keyword>
<feature type="coiled-coil region" evidence="1">
    <location>
        <begin position="25"/>
        <end position="111"/>
    </location>
</feature>
<organism evidence="3 4">
    <name type="scientific">Didymella glomerata</name>
    <dbReference type="NCBI Taxonomy" id="749621"/>
    <lineage>
        <taxon>Eukaryota</taxon>
        <taxon>Fungi</taxon>
        <taxon>Dikarya</taxon>
        <taxon>Ascomycota</taxon>
        <taxon>Pezizomycotina</taxon>
        <taxon>Dothideomycetes</taxon>
        <taxon>Pleosporomycetidae</taxon>
        <taxon>Pleosporales</taxon>
        <taxon>Pleosporineae</taxon>
        <taxon>Didymellaceae</taxon>
        <taxon>Didymella</taxon>
    </lineage>
</organism>
<comment type="caution">
    <text evidence="3">The sequence shown here is derived from an EMBL/GenBank/DDBJ whole genome shotgun (WGS) entry which is preliminary data.</text>
</comment>
<gene>
    <name evidence="3" type="ORF">N0V87_002138</name>
</gene>
<feature type="compositionally biased region" description="Polar residues" evidence="2">
    <location>
        <begin position="689"/>
        <end position="704"/>
    </location>
</feature>
<protein>
    <submittedName>
        <fullName evidence="3">Uncharacterized protein</fullName>
    </submittedName>
</protein>
<dbReference type="OrthoDB" id="5431474at2759"/>
<evidence type="ECO:0000256" key="2">
    <source>
        <dbReference type="SAM" id="MobiDB-lite"/>
    </source>
</evidence>
<dbReference type="AlphaFoldDB" id="A0A9W8X503"/>
<dbReference type="EMBL" id="JAPEUV010000013">
    <property type="protein sequence ID" value="KAJ4341096.1"/>
    <property type="molecule type" value="Genomic_DNA"/>
</dbReference>
<accession>A0A9W8X503</accession>
<keyword evidence="4" id="KW-1185">Reference proteome</keyword>
<sequence>MESLKRKLSTTRRPSTADRNLLPELNQYKQNNAALQTQISSLMAKLNESKKNEKALKATLHDVEQRCTEAESKTSEAQQLASSAEALQNTIDHLESRLEIANTEKLDAQEELFNMRALKSPFDASFPDFQTQDQNAHESVDTVFSTDLRTDLRRDSTASEYIAHIEQLEDDIGQKDAYIADLEGDSNLLRQMLEQVNHQCDEINLQLEIQDELLRKSKETDVQFEQLRTAVLEREAVISEKEKSVRAVERQLEHHKLLLQAEIRKHATTSRYLTDEANPLPDMTALATKKDIDRWIQKLNQRLRKAKPMTPVKAPMTETEALFEDLRNEIDFYVREIIYYKLDIRGYKSDIKKLNKITAQLGSYGNRASDLESDTSSLRPAPTPSRTRFLAATPEMKSSRHPSPALTSNVTANVGSSRALTPPLSSGAGSLKNSPTQESQHGKYAYEEAASRVPILPQTPTKVTIVSAPHTTPIHRDMQHNACPLLEAQGQSLAPRHDDHSEMLALAMGDSKPLLHPYGSPATMTADNTSEIEREDSGASTIRPVIPTSRFSQDLRSRAPSRNLSQKSHSRVGSASSNLSFSLQPQSSTSRPERKLSASSGTGIPFVIAMGSPHNPAIAVAAKNMPVNRPQKNTSVALRTGVDCTTASYTPLSSPNSIDGAEAVPTAAPPAPTGHKRKLSLSFRKQENESPTTPKHTRSLSGGSIRTAIRWTKANSKGKENEPQVRKDSVQPFASPVQSEGGPEMMTGETRAIGFAPFREDGKA</sequence>
<feature type="region of interest" description="Disordered" evidence="2">
    <location>
        <begin position="521"/>
        <end position="599"/>
    </location>
</feature>
<feature type="region of interest" description="Disordered" evidence="2">
    <location>
        <begin position="1"/>
        <end position="20"/>
    </location>
</feature>
<feature type="compositionally biased region" description="Basic residues" evidence="2">
    <location>
        <begin position="1"/>
        <end position="10"/>
    </location>
</feature>
<feature type="region of interest" description="Disordered" evidence="2">
    <location>
        <begin position="651"/>
        <end position="764"/>
    </location>
</feature>
<name>A0A9W8X503_9PLEO</name>
<dbReference type="Proteomes" id="UP001140562">
    <property type="component" value="Unassembled WGS sequence"/>
</dbReference>
<evidence type="ECO:0000256" key="1">
    <source>
        <dbReference type="SAM" id="Coils"/>
    </source>
</evidence>
<reference evidence="3" key="1">
    <citation type="submission" date="2022-10" db="EMBL/GenBank/DDBJ databases">
        <title>Tapping the CABI collections for fungal endophytes: first genome assemblies for Collariella, Neodidymelliopsis, Ascochyta clinopodiicola, Didymella pomorum, Didymosphaeria variabile, Neocosmospora piperis and Neocucurbitaria cava.</title>
        <authorList>
            <person name="Hill R."/>
        </authorList>
    </citation>
    <scope>NUCLEOTIDE SEQUENCE</scope>
    <source>
        <strain evidence="3">IMI 360193</strain>
    </source>
</reference>
<proteinExistence type="predicted"/>
<evidence type="ECO:0000313" key="3">
    <source>
        <dbReference type="EMBL" id="KAJ4341096.1"/>
    </source>
</evidence>
<feature type="region of interest" description="Disordered" evidence="2">
    <location>
        <begin position="366"/>
        <end position="442"/>
    </location>
</feature>
<feature type="compositionally biased region" description="Basic and acidic residues" evidence="2">
    <location>
        <begin position="717"/>
        <end position="729"/>
    </location>
</feature>
<feature type="compositionally biased region" description="Polar residues" evidence="2">
    <location>
        <begin position="405"/>
        <end position="439"/>
    </location>
</feature>
<feature type="compositionally biased region" description="Polar residues" evidence="2">
    <location>
        <begin position="549"/>
        <end position="590"/>
    </location>
</feature>
<evidence type="ECO:0000313" key="4">
    <source>
        <dbReference type="Proteomes" id="UP001140562"/>
    </source>
</evidence>